<dbReference type="EMBL" id="CP008956">
    <property type="protein sequence ID" value="QJQ01262.1"/>
    <property type="molecule type" value="Genomic_DNA"/>
</dbReference>
<dbReference type="PANTHER" id="PTHR34501">
    <property type="entry name" value="PROTEIN YDDL-RELATED"/>
    <property type="match status" value="1"/>
</dbReference>
<evidence type="ECO:0000256" key="9">
    <source>
        <dbReference type="ARBA" id="ARBA00023136"/>
    </source>
</evidence>
<dbReference type="Proteomes" id="UP000501648">
    <property type="component" value="Chromosome"/>
</dbReference>
<evidence type="ECO:0000259" key="12">
    <source>
        <dbReference type="Pfam" id="PF13609"/>
    </source>
</evidence>
<keyword evidence="5" id="KW-0812">Transmembrane</keyword>
<dbReference type="InterPro" id="IPR033900">
    <property type="entry name" value="Gram_neg_porin_domain"/>
</dbReference>
<evidence type="ECO:0000256" key="1">
    <source>
        <dbReference type="ARBA" id="ARBA00004571"/>
    </source>
</evidence>
<dbReference type="InterPro" id="IPR023614">
    <property type="entry name" value="Porin_dom_sf"/>
</dbReference>
<evidence type="ECO:0000256" key="6">
    <source>
        <dbReference type="ARBA" id="ARBA00022729"/>
    </source>
</evidence>
<dbReference type="GO" id="GO:0009279">
    <property type="term" value="C:cell outer membrane"/>
    <property type="evidence" value="ECO:0007669"/>
    <property type="project" value="UniProtKB-SubCell"/>
</dbReference>
<dbReference type="PRINTS" id="PR00182">
    <property type="entry name" value="ECOLNEIPORIN"/>
</dbReference>
<dbReference type="CDD" id="cd00342">
    <property type="entry name" value="gram_neg_porins"/>
    <property type="match status" value="1"/>
</dbReference>
<keyword evidence="8" id="KW-0626">Porin</keyword>
<comment type="subcellular location">
    <subcellularLocation>
        <location evidence="1">Cell outer membrane</location>
        <topology evidence="1">Multi-pass membrane protein</topology>
    </subcellularLocation>
</comment>
<keyword evidence="7" id="KW-0406">Ion transport</keyword>
<evidence type="ECO:0000256" key="2">
    <source>
        <dbReference type="ARBA" id="ARBA00011233"/>
    </source>
</evidence>
<sequence length="402" mass="41734">MKKSAIGLACLGIVGTAYAQSSVEIYGVATAGLGYVDKVATTGSNTGSRVGIDSGQYTQSRIGFRGAEDLGGGNKAEFVIEGGFTLDNGASTQNGATFGRRTTVGLSGDYGDIQLGRRKDYTDFIANQYSTASRMLPFTGKAHGNNLDRATGERANNMIYYTTPNYSGFQANLTYAFGEAAGSNSTGQSLGLGANYDNGPFGIGLAYWQSKKAATVGSASTNTSSDQGAASNAGCNTATLGNAGDTCTKVWMLGTNYDIGPVTLRGTYSLVKQPLVNASSGTAANFVRTVSATSGSAAFTAGGINNSRADIYDVGADYKMGNWLFKGSVIYSRYDFVGASNKGKLTTFVLGADYSLSKRSLLYAMLANMRASDMYSPGLTSNGAPGADKSQNALALGILHRF</sequence>
<dbReference type="GO" id="GO:0046930">
    <property type="term" value="C:pore complex"/>
    <property type="evidence" value="ECO:0007669"/>
    <property type="project" value="UniProtKB-KW"/>
</dbReference>
<comment type="subunit">
    <text evidence="2">Homotrimer.</text>
</comment>
<protein>
    <submittedName>
        <fullName evidence="13">Porin</fullName>
    </submittedName>
</protein>
<evidence type="ECO:0000256" key="7">
    <source>
        <dbReference type="ARBA" id="ARBA00023065"/>
    </source>
</evidence>
<keyword evidence="3" id="KW-0813">Transport</keyword>
<dbReference type="Pfam" id="PF13609">
    <property type="entry name" value="Porin_4"/>
    <property type="match status" value="1"/>
</dbReference>
<feature type="chain" id="PRO_5027032347" evidence="11">
    <location>
        <begin position="20"/>
        <end position="402"/>
    </location>
</feature>
<keyword evidence="4" id="KW-1134">Transmembrane beta strand</keyword>
<evidence type="ECO:0000313" key="14">
    <source>
        <dbReference type="Proteomes" id="UP000501648"/>
    </source>
</evidence>
<evidence type="ECO:0000313" key="13">
    <source>
        <dbReference type="EMBL" id="QJQ01262.1"/>
    </source>
</evidence>
<dbReference type="InterPro" id="IPR002299">
    <property type="entry name" value="Porin_Neis"/>
</dbReference>
<dbReference type="Gene3D" id="2.40.160.10">
    <property type="entry name" value="Porin"/>
    <property type="match status" value="1"/>
</dbReference>
<proteinExistence type="predicted"/>
<gene>
    <name evidence="13" type="ORF">C798_13755</name>
</gene>
<dbReference type="RefSeq" id="WP_017453492.1">
    <property type="nucleotide sequence ID" value="NZ_CP008956.1"/>
</dbReference>
<evidence type="ECO:0000256" key="3">
    <source>
        <dbReference type="ARBA" id="ARBA00022448"/>
    </source>
</evidence>
<evidence type="ECO:0000256" key="4">
    <source>
        <dbReference type="ARBA" id="ARBA00022452"/>
    </source>
</evidence>
<dbReference type="AlphaFoldDB" id="A0A6M3ZUT1"/>
<dbReference type="SUPFAM" id="SSF56935">
    <property type="entry name" value="Porins"/>
    <property type="match status" value="1"/>
</dbReference>
<evidence type="ECO:0000256" key="10">
    <source>
        <dbReference type="ARBA" id="ARBA00023237"/>
    </source>
</evidence>
<accession>A0A6M3ZUT1</accession>
<keyword evidence="10" id="KW-0998">Cell outer membrane</keyword>
<dbReference type="GO" id="GO:0034220">
    <property type="term" value="P:monoatomic ion transmembrane transport"/>
    <property type="evidence" value="ECO:0007669"/>
    <property type="project" value="InterPro"/>
</dbReference>
<dbReference type="InterPro" id="IPR001702">
    <property type="entry name" value="Porin_Gram-ve"/>
</dbReference>
<keyword evidence="9" id="KW-0472">Membrane</keyword>
<keyword evidence="6 11" id="KW-0732">Signal</keyword>
<dbReference type="GO" id="GO:0015288">
    <property type="term" value="F:porin activity"/>
    <property type="evidence" value="ECO:0007669"/>
    <property type="project" value="UniProtKB-KW"/>
</dbReference>
<feature type="signal peptide" evidence="11">
    <location>
        <begin position="1"/>
        <end position="19"/>
    </location>
</feature>
<dbReference type="PANTHER" id="PTHR34501:SF9">
    <property type="entry name" value="MAJOR OUTER MEMBRANE PROTEIN P.IA"/>
    <property type="match status" value="1"/>
</dbReference>
<dbReference type="InterPro" id="IPR050298">
    <property type="entry name" value="Gram-neg_bact_OMP"/>
</dbReference>
<feature type="domain" description="Porin" evidence="12">
    <location>
        <begin position="15"/>
        <end position="373"/>
    </location>
</feature>
<reference evidence="13 14" key="1">
    <citation type="journal article" date="2012" name="J. Bacteriol.">
        <title>Genome sequence of the pathogenic Herbaspirillum seropedicae strain Os34, isolated from rice roots.</title>
        <authorList>
            <person name="Ye W."/>
            <person name="Ye S."/>
            <person name="Liu J."/>
            <person name="Chang S."/>
            <person name="Chen M."/>
            <person name="Zhu B."/>
            <person name="Guo L."/>
            <person name="An Q."/>
        </authorList>
    </citation>
    <scope>NUCLEOTIDE SEQUENCE [LARGE SCALE GENOMIC DNA]</scope>
    <source>
        <strain evidence="13 14">Os34</strain>
    </source>
</reference>
<organism evidence="13 14">
    <name type="scientific">Herbaspirillum rubrisubalbicans Os34</name>
    <dbReference type="NCBI Taxonomy" id="1235827"/>
    <lineage>
        <taxon>Bacteria</taxon>
        <taxon>Pseudomonadati</taxon>
        <taxon>Pseudomonadota</taxon>
        <taxon>Betaproteobacteria</taxon>
        <taxon>Burkholderiales</taxon>
        <taxon>Oxalobacteraceae</taxon>
        <taxon>Herbaspirillum</taxon>
    </lineage>
</organism>
<evidence type="ECO:0000256" key="5">
    <source>
        <dbReference type="ARBA" id="ARBA00022692"/>
    </source>
</evidence>
<dbReference type="PRINTS" id="PR00184">
    <property type="entry name" value="NEISSPPORIN"/>
</dbReference>
<name>A0A6M3ZUT1_9BURK</name>
<evidence type="ECO:0000256" key="8">
    <source>
        <dbReference type="ARBA" id="ARBA00023114"/>
    </source>
</evidence>
<evidence type="ECO:0000256" key="11">
    <source>
        <dbReference type="SAM" id="SignalP"/>
    </source>
</evidence>